<dbReference type="PROSITE" id="PS00615">
    <property type="entry name" value="C_TYPE_LECTIN_1"/>
    <property type="match status" value="1"/>
</dbReference>
<organism evidence="3 4">
    <name type="scientific">Plakobranchus ocellatus</name>
    <dbReference type="NCBI Taxonomy" id="259542"/>
    <lineage>
        <taxon>Eukaryota</taxon>
        <taxon>Metazoa</taxon>
        <taxon>Spiralia</taxon>
        <taxon>Lophotrochozoa</taxon>
        <taxon>Mollusca</taxon>
        <taxon>Gastropoda</taxon>
        <taxon>Heterobranchia</taxon>
        <taxon>Euthyneura</taxon>
        <taxon>Panpulmonata</taxon>
        <taxon>Sacoglossa</taxon>
        <taxon>Placobranchoidea</taxon>
        <taxon>Plakobranchidae</taxon>
        <taxon>Plakobranchus</taxon>
    </lineage>
</organism>
<dbReference type="Pfam" id="PF00059">
    <property type="entry name" value="Lectin_C"/>
    <property type="match status" value="1"/>
</dbReference>
<evidence type="ECO:0000313" key="4">
    <source>
        <dbReference type="Proteomes" id="UP000735302"/>
    </source>
</evidence>
<dbReference type="PROSITE" id="PS50041">
    <property type="entry name" value="C_TYPE_LECTIN_2"/>
    <property type="match status" value="1"/>
</dbReference>
<dbReference type="InterPro" id="IPR018378">
    <property type="entry name" value="C-type_lectin_CS"/>
</dbReference>
<dbReference type="InterPro" id="IPR016186">
    <property type="entry name" value="C-type_lectin-like/link_sf"/>
</dbReference>
<dbReference type="PANTHER" id="PTHR22801">
    <property type="entry name" value="LITHOSTATHINE"/>
    <property type="match status" value="1"/>
</dbReference>
<dbReference type="InterPro" id="IPR050801">
    <property type="entry name" value="Ca-Dep_Lectins_ImmuneDev"/>
</dbReference>
<dbReference type="PANTHER" id="PTHR22801:SF63">
    <property type="entry name" value="C-TYPE LECTIN DOMAIN-CONTAINING PROTEIN"/>
    <property type="match status" value="1"/>
</dbReference>
<dbReference type="Proteomes" id="UP000735302">
    <property type="component" value="Unassembled WGS sequence"/>
</dbReference>
<accession>A0AAV3ZEY3</accession>
<dbReference type="AlphaFoldDB" id="A0AAV3ZEY3"/>
<comment type="caution">
    <text evidence="3">The sequence shown here is derived from an EMBL/GenBank/DDBJ whole genome shotgun (WGS) entry which is preliminary data.</text>
</comment>
<name>A0AAV3ZEY3_9GAST</name>
<keyword evidence="1" id="KW-1015">Disulfide bond</keyword>
<sequence>MLGPSLGTISMKNNSRIIGPSLGTISMKNDSRMLRPSLETISMKNDSRMLGPSLGTISMKNNSRMLGPSLGTMSMKNDSRMLGPSLETVSIKNDSRMLGSSLEILSMKNDSRMLGPSLETVLKNDVFRSEMFGPGLETVSKNDGIFNSTMFFRVCKKEKRHHFIAMDDIHTDHINRHKHDTAKRLLLYVFLLQAPDLNVTSPGVPRENIYQLSFSCTDKCLGATRSSYFKTSEDADCARAERATPWESSSELSCVMMCHDRFQEDCRNVVYNHQNLTCTLVSPLPQSAPPSPLDPTLVGSLYTHYDPFLSCYTTEGFELHTLCGVSACLSSPGPEIHYNDAKAECAKKNAIIFEPRTFEHYALLEKISPNLTWVGMIRKNDTFVWESGETVGSDLNKIIWATGQPSNYQDRQDCVAYHAVDGRMHGLYDRNCGKNVSFICEQKLQLV</sequence>
<dbReference type="Gene3D" id="3.10.100.10">
    <property type="entry name" value="Mannose-Binding Protein A, subunit A"/>
    <property type="match status" value="1"/>
</dbReference>
<dbReference type="EMBL" id="BLXT01002372">
    <property type="protein sequence ID" value="GFN93856.1"/>
    <property type="molecule type" value="Genomic_DNA"/>
</dbReference>
<evidence type="ECO:0000256" key="1">
    <source>
        <dbReference type="ARBA" id="ARBA00023157"/>
    </source>
</evidence>
<feature type="domain" description="C-type lectin" evidence="2">
    <location>
        <begin position="338"/>
        <end position="441"/>
    </location>
</feature>
<evidence type="ECO:0000313" key="3">
    <source>
        <dbReference type="EMBL" id="GFN93856.1"/>
    </source>
</evidence>
<dbReference type="InterPro" id="IPR001304">
    <property type="entry name" value="C-type_lectin-like"/>
</dbReference>
<dbReference type="CDD" id="cd00037">
    <property type="entry name" value="CLECT"/>
    <property type="match status" value="1"/>
</dbReference>
<keyword evidence="4" id="KW-1185">Reference proteome</keyword>
<dbReference type="SMART" id="SM00034">
    <property type="entry name" value="CLECT"/>
    <property type="match status" value="1"/>
</dbReference>
<evidence type="ECO:0000259" key="2">
    <source>
        <dbReference type="PROSITE" id="PS50041"/>
    </source>
</evidence>
<gene>
    <name evidence="3" type="ORF">PoB_002036200</name>
</gene>
<proteinExistence type="predicted"/>
<dbReference type="InterPro" id="IPR016187">
    <property type="entry name" value="CTDL_fold"/>
</dbReference>
<protein>
    <submittedName>
        <fullName evidence="3">C-type lectin-related protein 2</fullName>
    </submittedName>
</protein>
<reference evidence="3 4" key="1">
    <citation type="journal article" date="2021" name="Elife">
        <title>Chloroplast acquisition without the gene transfer in kleptoplastic sea slugs, Plakobranchus ocellatus.</title>
        <authorList>
            <person name="Maeda T."/>
            <person name="Takahashi S."/>
            <person name="Yoshida T."/>
            <person name="Shimamura S."/>
            <person name="Takaki Y."/>
            <person name="Nagai Y."/>
            <person name="Toyoda A."/>
            <person name="Suzuki Y."/>
            <person name="Arimoto A."/>
            <person name="Ishii H."/>
            <person name="Satoh N."/>
            <person name="Nishiyama T."/>
            <person name="Hasebe M."/>
            <person name="Maruyama T."/>
            <person name="Minagawa J."/>
            <person name="Obokata J."/>
            <person name="Shigenobu S."/>
        </authorList>
    </citation>
    <scope>NUCLEOTIDE SEQUENCE [LARGE SCALE GENOMIC DNA]</scope>
</reference>
<dbReference type="SUPFAM" id="SSF56436">
    <property type="entry name" value="C-type lectin-like"/>
    <property type="match status" value="1"/>
</dbReference>